<reference evidence="2 3" key="1">
    <citation type="submission" date="2019-05" db="EMBL/GenBank/DDBJ databases">
        <title>Emergence of the Ug99 lineage of the wheat stem rust pathogen through somatic hybridization.</title>
        <authorList>
            <person name="Li F."/>
            <person name="Upadhyaya N.M."/>
            <person name="Sperschneider J."/>
            <person name="Matny O."/>
            <person name="Nguyen-Phuc H."/>
            <person name="Mago R."/>
            <person name="Raley C."/>
            <person name="Miller M.E."/>
            <person name="Silverstein K.A.T."/>
            <person name="Henningsen E."/>
            <person name="Hirsch C.D."/>
            <person name="Visser B."/>
            <person name="Pretorius Z.A."/>
            <person name="Steffenson B.J."/>
            <person name="Schwessinger B."/>
            <person name="Dodds P.N."/>
            <person name="Figueroa M."/>
        </authorList>
    </citation>
    <scope>NUCLEOTIDE SEQUENCE [LARGE SCALE GENOMIC DNA]</scope>
    <source>
        <strain evidence="2 3">Ug99</strain>
    </source>
</reference>
<feature type="region of interest" description="Disordered" evidence="1">
    <location>
        <begin position="1"/>
        <end position="27"/>
    </location>
</feature>
<protein>
    <submittedName>
        <fullName evidence="2">Uncharacterized protein</fullName>
    </submittedName>
</protein>
<dbReference type="AlphaFoldDB" id="A0A5B0QSI6"/>
<evidence type="ECO:0000313" key="2">
    <source>
        <dbReference type="EMBL" id="KAA1115923.1"/>
    </source>
</evidence>
<accession>A0A5B0QSI6</accession>
<evidence type="ECO:0000313" key="3">
    <source>
        <dbReference type="Proteomes" id="UP000325313"/>
    </source>
</evidence>
<dbReference type="Proteomes" id="UP000325313">
    <property type="component" value="Unassembled WGS sequence"/>
</dbReference>
<dbReference type="EMBL" id="VDEP01000271">
    <property type="protein sequence ID" value="KAA1115923.1"/>
    <property type="molecule type" value="Genomic_DNA"/>
</dbReference>
<organism evidence="2 3">
    <name type="scientific">Puccinia graminis f. sp. tritici</name>
    <dbReference type="NCBI Taxonomy" id="56615"/>
    <lineage>
        <taxon>Eukaryota</taxon>
        <taxon>Fungi</taxon>
        <taxon>Dikarya</taxon>
        <taxon>Basidiomycota</taxon>
        <taxon>Pucciniomycotina</taxon>
        <taxon>Pucciniomycetes</taxon>
        <taxon>Pucciniales</taxon>
        <taxon>Pucciniaceae</taxon>
        <taxon>Puccinia</taxon>
    </lineage>
</organism>
<proteinExistence type="predicted"/>
<evidence type="ECO:0000256" key="1">
    <source>
        <dbReference type="SAM" id="MobiDB-lite"/>
    </source>
</evidence>
<feature type="compositionally biased region" description="Polar residues" evidence="1">
    <location>
        <begin position="1"/>
        <end position="10"/>
    </location>
</feature>
<sequence>MRTWASGQSMRTHRRGTTSTKKVASHAWSSAARKRVFPMKYGTNGTAWDASGHVDFKTHNVFDLDA</sequence>
<gene>
    <name evidence="2" type="ORF">PGTUg99_022567</name>
</gene>
<comment type="caution">
    <text evidence="2">The sequence shown here is derived from an EMBL/GenBank/DDBJ whole genome shotgun (WGS) entry which is preliminary data.</text>
</comment>
<name>A0A5B0QSI6_PUCGR</name>